<keyword evidence="2" id="KW-1185">Reference proteome</keyword>
<organism evidence="1 2">
    <name type="scientific">Amycolatopsis magusensis</name>
    <dbReference type="NCBI Taxonomy" id="882444"/>
    <lineage>
        <taxon>Bacteria</taxon>
        <taxon>Bacillati</taxon>
        <taxon>Actinomycetota</taxon>
        <taxon>Actinomycetes</taxon>
        <taxon>Pseudonocardiales</taxon>
        <taxon>Pseudonocardiaceae</taxon>
        <taxon>Amycolatopsis</taxon>
    </lineage>
</organism>
<dbReference type="EMBL" id="JAGGMS010000001">
    <property type="protein sequence ID" value="MBP2184963.1"/>
    <property type="molecule type" value="Genomic_DNA"/>
</dbReference>
<comment type="caution">
    <text evidence="1">The sequence shown here is derived from an EMBL/GenBank/DDBJ whole genome shotgun (WGS) entry which is preliminary data.</text>
</comment>
<gene>
    <name evidence="1" type="ORF">JOM49_006489</name>
</gene>
<dbReference type="Proteomes" id="UP000741013">
    <property type="component" value="Unassembled WGS sequence"/>
</dbReference>
<protein>
    <submittedName>
        <fullName evidence="1">Uncharacterized protein</fullName>
    </submittedName>
</protein>
<reference evidence="1 2" key="1">
    <citation type="submission" date="2021-03" db="EMBL/GenBank/DDBJ databases">
        <title>Sequencing the genomes of 1000 actinobacteria strains.</title>
        <authorList>
            <person name="Klenk H.-P."/>
        </authorList>
    </citation>
    <scope>NUCLEOTIDE SEQUENCE [LARGE SCALE GENOMIC DNA]</scope>
    <source>
        <strain evidence="1 2">DSM 45510</strain>
    </source>
</reference>
<accession>A0ABS4Q060</accession>
<sequence length="125" mass="13087">MSTPAAAALESALDFGGIVLPPGAEVLGVLDQRGIDQLYALAVALGPDTVDGLLRASGFGGELEPGRQVFLPPVPGFDPDRGTDIASAQDALPAGRLRPARVTREVLVDRSEPARPVAHLWFYTT</sequence>
<evidence type="ECO:0000313" key="2">
    <source>
        <dbReference type="Proteomes" id="UP000741013"/>
    </source>
</evidence>
<evidence type="ECO:0000313" key="1">
    <source>
        <dbReference type="EMBL" id="MBP2184963.1"/>
    </source>
</evidence>
<dbReference type="RefSeq" id="WP_209667914.1">
    <property type="nucleotide sequence ID" value="NZ_JAGGMS010000001.1"/>
</dbReference>
<name>A0ABS4Q060_9PSEU</name>
<proteinExistence type="predicted"/>